<evidence type="ECO:0000256" key="1">
    <source>
        <dbReference type="PROSITE-ProRule" id="PRU00076"/>
    </source>
</evidence>
<feature type="repeat" description="RCC1" evidence="3">
    <location>
        <begin position="192"/>
        <end position="244"/>
    </location>
</feature>
<keyword evidence="4" id="KW-0812">Transmembrane</keyword>
<dbReference type="InterPro" id="IPR009091">
    <property type="entry name" value="RCC1/BLIP-II"/>
</dbReference>
<keyword evidence="7" id="KW-1185">Reference proteome</keyword>
<keyword evidence="1" id="KW-0245">EGF-like domain</keyword>
<keyword evidence="1" id="KW-1015">Disulfide bond</keyword>
<dbReference type="SUPFAM" id="SSF81296">
    <property type="entry name" value="E set domains"/>
    <property type="match status" value="7"/>
</dbReference>
<dbReference type="InterPro" id="IPR013783">
    <property type="entry name" value="Ig-like_fold"/>
</dbReference>
<feature type="disulfide bond" evidence="1">
    <location>
        <begin position="4260"/>
        <end position="4269"/>
    </location>
</feature>
<organism evidence="6 7">
    <name type="scientific">Paratrimastix pyriformis</name>
    <dbReference type="NCBI Taxonomy" id="342808"/>
    <lineage>
        <taxon>Eukaryota</taxon>
        <taxon>Metamonada</taxon>
        <taxon>Preaxostyla</taxon>
        <taxon>Paratrimastigidae</taxon>
        <taxon>Paratrimastix</taxon>
    </lineage>
</organism>
<feature type="repeat" description="RCC1" evidence="3">
    <location>
        <begin position="1212"/>
        <end position="1264"/>
    </location>
</feature>
<dbReference type="PROSITE" id="PS50026">
    <property type="entry name" value="EGF_3"/>
    <property type="match status" value="2"/>
</dbReference>
<accession>A0ABQ8UR66</accession>
<dbReference type="SMART" id="SM00429">
    <property type="entry name" value="IPT"/>
    <property type="match status" value="4"/>
</dbReference>
<reference evidence="6" key="1">
    <citation type="journal article" date="2022" name="bioRxiv">
        <title>Genomics of Preaxostyla Flagellates Illuminates Evolutionary Transitions and the Path Towards Mitochondrial Loss.</title>
        <authorList>
            <person name="Novak L.V.F."/>
            <person name="Treitli S.C."/>
            <person name="Pyrih J."/>
            <person name="Halakuc P."/>
            <person name="Pipaliya S.V."/>
            <person name="Vacek V."/>
            <person name="Brzon O."/>
            <person name="Soukal P."/>
            <person name="Eme L."/>
            <person name="Dacks J.B."/>
            <person name="Karnkowska A."/>
            <person name="Elias M."/>
            <person name="Hampl V."/>
        </authorList>
    </citation>
    <scope>NUCLEOTIDE SEQUENCE</scope>
    <source>
        <strain evidence="6">RCP-MX</strain>
    </source>
</reference>
<dbReference type="InterPro" id="IPR017868">
    <property type="entry name" value="Filamin/ABP280_repeat-like"/>
</dbReference>
<dbReference type="SUPFAM" id="SSF50985">
    <property type="entry name" value="RCC1/BLIP-II"/>
    <property type="match status" value="5"/>
</dbReference>
<evidence type="ECO:0000313" key="6">
    <source>
        <dbReference type="EMBL" id="KAJ4461621.1"/>
    </source>
</evidence>
<comment type="caution">
    <text evidence="1">Lacks conserved residue(s) required for the propagation of feature annotation.</text>
</comment>
<name>A0ABQ8UR66_9EUKA</name>
<dbReference type="PANTHER" id="PTHR45982:SF1">
    <property type="entry name" value="REGULATOR OF CHROMOSOME CONDENSATION"/>
    <property type="match status" value="1"/>
</dbReference>
<dbReference type="InterPro" id="IPR000408">
    <property type="entry name" value="Reg_chr_condens"/>
</dbReference>
<dbReference type="Gene3D" id="2.60.40.10">
    <property type="entry name" value="Immunoglobulins"/>
    <property type="match status" value="12"/>
</dbReference>
<dbReference type="Pfam" id="PF01833">
    <property type="entry name" value="TIG"/>
    <property type="match status" value="4"/>
</dbReference>
<feature type="transmembrane region" description="Helical" evidence="4">
    <location>
        <begin position="4378"/>
        <end position="4402"/>
    </location>
</feature>
<dbReference type="Proteomes" id="UP001141327">
    <property type="component" value="Unassembled WGS sequence"/>
</dbReference>
<gene>
    <name evidence="6" type="ORF">PAPYR_1731</name>
</gene>
<evidence type="ECO:0000256" key="3">
    <source>
        <dbReference type="PROSITE-ProRule" id="PRU00235"/>
    </source>
</evidence>
<evidence type="ECO:0000259" key="5">
    <source>
        <dbReference type="PROSITE" id="PS50026"/>
    </source>
</evidence>
<sequence>MGDTSGSGGTATPFREVALPEGCRIAQVYTNPAPRTFLRCVDGRLFAAGLNKDGALCLGTSVENSPFTQVTLPGGTLKSLVMGSEHTILLMDGSLYGCGLSAYYEVLFQALTIDRDVPLCRNQICIPIQFFIQPRFLCVPFGGWGGGGLTFQFGALLKSPQLTPRQLTPGPPGIVVQVCAMDHATVVLLSNGDLYGAGSNGDGRLGLGDAVISASGFTKIPLPTDRTATAIACAGGNLAAILDDGSLATCGSGDYSVLGDGTTTDRYTLSTVALPGRRKAASLQMSGTLFVRSVDGIISGTGWNTHGQLGLGTSSATSPITMLTDIPIPPGATPAWFTCGPCSTFVYTTDGRLLAAGFDSGGGLFTLTTGDDLLVLTESDLLTPQRGLLRGVAPGCGGTLAWGLAAPSPTGVSPATVYPGKAATLTLTGAHFRTGATAVAVGGLPCANVVVVNATCLQCTTDLPPGSHDVVVTNTDIGLNSTLKSAFTVVCFGVSSLSATVGRPGDVITATGCGFTATCRVQLGSTGTLQATTTFLSATSLQFVVPAQPSAAMVTYEVFVTETAAGMQSPSAEAPMFSYARGDALWVSGQNYNYWMGDTSTGTAFREIALPVGCRIAQVSTNPNVPRSFLHCVDGRLFAAGANSGGQLCLGTTTDAPFTQVTLPAGKTLKTVAPGAASTILHMTDVLVVSGLNVDVSSVLPLQLHCIFSLVHLTLPFVWESATVLLLDNGDLYGAGSNVDGRLGLGPSVSSATAFTKIALPTGRTAPAIKCSAWNLAAILDDGSVATCGYGADGVLGDGATTDRYTLGAAVLPGTGRRAASLQISAYTLFVRSTDGRCHLQPPPAFLSGTDTRLSGHLSGTGMNNFGQLGLGHAKPIKVLTDIPIPGGAAAVLFSSGLLTTFVSTSDGRLLASGLNDNGRLFTATPGDRLVLTESDLLTPQRAMLQGVVTSNLGSLAWGLSGGPIADRRSPATAEVGRAATLTLTGAHFRQEAVPAVRVGGLPCVSVVVLNASCLQCTTHPTLPLGSHDVVVTNTDIGLNTTRASAFTGSDALWASGENTAYWMGDTSTSTQPFHEVALPAGCRIAQVYTNPGKSRSFLRCVDGRLFAAGDNYGGALCLGTTTDAPFTQVTLPAGKILKAVAPGADATILHMTDVGDRAGLASADAAVDHARAARRPDGRPSVHHGRFALTSQLILFYFVQKSATALLLENGDVYGAGSNTNGRLGLGSSVTSASAFTKIALPTDRTATSITCTYYNLAAILDDGSVATCGSGGSGVNGDGTTADRYTLTTVALPGTGRRAASLQISAYTLFVRSTDGSISGAGLNTEGQLGLGHTTSPIPLLTDLPIPTGATTAWFAVGPDATFVYTTDGRLLVVGSGQFIATSGDLLVLTESTLMTTQRGKLQGAASTSTGSLTWGLAVPSLTGVAPARAEVSIPTTLTLTGAHFRAEATVVTVGGLPCANVVVASAASLQCTTDPALPSGSHDVVVTNTDIGLNATLTNAFTVVCFHVSSLSTPVGRPGDVINVTGCGFTATCRVQLGATGALLATTFLSATSIQFEVPAQPTTTVLDEVFVTETATGMQSPSTGATFSYARGDALWASGQNDYYWLGDTATGTAFREIALPAGCRIAQVFSNPTITRSFLHCVDGRLFAAGSNYGGQLCLGTTANAPLTQVTLPAGKTLKTVATSGLATILHMTDGSLYGCGNPYHREVLFVSLVFLGNCPLGGSLGTSLLAPQLTPLLLAPGLPASRTVAQVCAIVIPSPPWEYATVLLLDNGDMYGAGSNLDGRLGLGSSVTSASFFTKIALPAGRRATTIACSFWNLAAILDDGSVAACGSGYFGSIGDGTTTDRYTLTPVALPGTGRRAASLHLAQATFFVGSTEGITSGAGWNDRGQLGLGHTNYPIKALTDIPIPAGATVAWFAPGFTTTFAYTTDGRLLVAGQGDYGGLFMTTPGNRLVLTESDLLTPQRARLQGVAPFDTGTLAWGLAAPSLNGVSPSTAYAGRTVTLTGAHFRAEATVVTVGGLPCANAKLVDATCLQCTTDAALPLGSHDVVVTNTDIGLNATLTSAFAVGCFRVSSLSASVGRPGDVITVTGCGFTATCRVQLGTGGALLATTFLSATSLRFVVPAQPSAAIGAAYEVLVTETATGDQAPSTGVAWFGYPPTVSGLSVLHGPAGSTTAVTVTGTNFAGGAAVRLGTGAAHIDVTPSGAPSSNSLTFVVPTQASAESQLGSRHSGQWAVAVVNPASAGSGLSAETGPGLTFSYQPAVTGVSPAWVARTAASTNVTVTGRNLYSGAAVHLAVAAVGGGGSGTAPPGGDITPTSIAPSEDALTFDLPAPASGVADLLEVHVSMPAALMGGTGGGAVYSPQTAVTIHFYTPPAVVAVSALSSNAHSPLLAKVGDQVTVTFTANVALDDMSPSALPVVTLAGRGAAVAFVGAGATTFTAVLAMTSGNTQGNLTFALSSMRDPQGNLQTEATITGTTDVVFDSVAPRLAAVTGASSSGVAGFARVGDQVTLTLQADEALDDAAATLPGVMLAGRAAAVQLVGAATVRATVTLLVGPWAHRLHPERIPLRPGRQLQQLPGPRQRADRHHIRHSFPPRLPFAAEASAARSNLTFARQGTAGTWQPVLIRASDPDGNPVPCTATCAGTAFALELSSAQAGLGAVGVPLAPVEWSCLGTDFLANYSAPLVAASDYILWCVDLIGPRERAPWGLVVTPDSISAAHCHMTVPASTAGLTVGIPCTSTFTARDRWGNHIPCTNATANATFVLLLDEAAPANLTWTCTGGGDFAGTFTPMAPFGHTLKGATRASGEPVGEEATITVEPAPVDGAQSFVSTNSTVVVAGHLLAVSIVARDAYGRSGVVCTAANVNATFALLWDGCAPEDLSWGCRAVATEAGGPAWVGTFRPVVAGPHLLAVVALSDGAFLTSGGTQPSNLTVTVTEGPMAASQATLVVLGDGGGSGPMAVGTPITLGLTARDAWRNPIGCVNDTASRLRVTVDGSSSSSLVAGLVWRCSGDGATFVSSTWTPTRGDAGRRTISVLMCDGPSETGEDLVASVNVTITGVPTAADSTFTLNPSNPAAGSQLRVVIRARDPAGTEFGCTPETANTTFAVLLDGSVAPGGDGGADAVMWACLEYEEPASFVAVLAVPTSAGAHNVSVTLDGQPISGSATGQPMVVTAAVVSAVRSSLVAPASTPAGAAYTVTVTARDAAGNVVPCSGPKAATTFRLLWDGAALTSGLTWSCTGSPATATFAATFAPTAAGPHTVALTYGGQRLGAEAPAIVTISPGAVSGEHSRVAVEPSDVVVAGRPVRATFTACDPFGNTIACAAATVGSTFAVGWGDGSGVATAPPGLVWACNGSAFAATFSPTASGLHLLEATLAPIGGAPVGGDASSGGGHPIRVVPASPSALQSNFTTAAMSTAGAVLSATVTGRDPYSNAVPCTAESAGTTFGLLWDGRAIGTSATPATSWSCLAEAGAPTLFVGTFTPTVAGPHTLAVTVGGMPLEGGGAGAVVVAILPGPASAATSAVASSSLSASEWQLVPGRTAWVALAALGNPISCTEATANATFVLTLDGSPWGGDGGAADGGGRVGWACSAAGQQPAASSLFVGTFSCTAADVGSHIVEVLLLAGGGSALASQGGRFNITVTGPAAASHSTVRVSNSTVPAGSLVQATFTARDAAGTVVGCTEATANATFAVRWWWGGGAERPAPAADVVWSCSADRPALFVATLCACPSDGHDATGTGQLSVVMAGSGEPLANVTVTLTPAVVSAARSSFVAPESSPAGATYTVTATARDEAGNVVPCSGGPTAASTFRLLWDGAPVAAGLSWSCTGSNPAAATFAPTAAGPHTVAVTYGGQVLGTAVRHVTVTPEPPSPAQSTFAALSATVMAGAAVHVTFTARDRYGNTVPCNPGAVATAGVPFAVFLDGLAPPGLAWRCSADSPARILATWLAPLQPGSYAITASCGGVSVTSGPSTVTVLSDTTPPTFAAGSVIFTSDNPNGPTRARLGDRLSLRFAASDPLGAATVLIAGHTLAAAQLDQAATEWGASWVVRSSDCAAEGGGPRLLGAAVVNATDRAGNPLPSGTTPVAASATVELDCTWPRLSRLTFTSSNVLARVAQPGDLVTVRFTATEPLRVTASSPIGLTIAGHPVTVTAAAAANDADGWTSFEASYQLTGADSLGPVGFTVLTLADLAGNTLEAPLSTPTEGPAVIYFGLLFVFVSRRSWSTCTLGADCGTKGECLPVAAGLFGCRCPLGSSGARCEAVEGSCTVDGDCHNGGSCQGAAPSKACACPSAWTGDHCDTPVAEVFRCHTDADCQSGGDSEARCLAGGPSSAVRLWECQCSRTDYAVTNTPLGGTTCGQRSDASSSGLLVACVAGPLGGLLFVAGLVMLLLVKCRDRRRGKNRPLSCDGSRKVIDNSQQELTVIGPGEAKKVICSELSDSAPGVKPSDLSVQSCFREEEKRIGENPGGTIYPLSLIRNLQSSALLTHAENPWQRGGREGGSPVSCHAPS</sequence>
<dbReference type="PROSITE" id="PS50012">
    <property type="entry name" value="RCC1_3"/>
    <property type="match status" value="3"/>
</dbReference>
<dbReference type="CDD" id="cd00603">
    <property type="entry name" value="IPT_PCSR"/>
    <property type="match status" value="3"/>
</dbReference>
<keyword evidence="4" id="KW-0472">Membrane</keyword>
<evidence type="ECO:0000256" key="2">
    <source>
        <dbReference type="PROSITE-ProRule" id="PRU00087"/>
    </source>
</evidence>
<dbReference type="SMART" id="SM00181">
    <property type="entry name" value="EGF"/>
    <property type="match status" value="2"/>
</dbReference>
<feature type="repeat" description="Filamin" evidence="2">
    <location>
        <begin position="3256"/>
        <end position="3290"/>
    </location>
</feature>
<dbReference type="InterPro" id="IPR051553">
    <property type="entry name" value="Ran_GTPase-activating"/>
</dbReference>
<dbReference type="Gene3D" id="2.130.10.30">
    <property type="entry name" value="Regulator of chromosome condensation 1/beta-lactamase-inhibitor protein II"/>
    <property type="match status" value="6"/>
</dbReference>
<dbReference type="InterPro" id="IPR014756">
    <property type="entry name" value="Ig_E-set"/>
</dbReference>
<evidence type="ECO:0000313" key="7">
    <source>
        <dbReference type="Proteomes" id="UP001141327"/>
    </source>
</evidence>
<feature type="repeat" description="RCC1" evidence="3">
    <location>
        <begin position="43"/>
        <end position="93"/>
    </location>
</feature>
<dbReference type="EMBL" id="JAPMOS010000006">
    <property type="protein sequence ID" value="KAJ4461621.1"/>
    <property type="molecule type" value="Genomic_DNA"/>
</dbReference>
<keyword evidence="4" id="KW-1133">Transmembrane helix</keyword>
<dbReference type="CDD" id="cd00053">
    <property type="entry name" value="EGF"/>
    <property type="match status" value="1"/>
</dbReference>
<dbReference type="InterPro" id="IPR002909">
    <property type="entry name" value="IPT_dom"/>
</dbReference>
<evidence type="ECO:0000256" key="4">
    <source>
        <dbReference type="SAM" id="Phobius"/>
    </source>
</evidence>
<feature type="domain" description="EGF-like" evidence="5">
    <location>
        <begin position="4232"/>
        <end position="4270"/>
    </location>
</feature>
<dbReference type="Gene3D" id="2.10.25.10">
    <property type="entry name" value="Laminin"/>
    <property type="match status" value="1"/>
</dbReference>
<protein>
    <recommendedName>
        <fullName evidence="5">EGF-like domain-containing protein</fullName>
    </recommendedName>
</protein>
<dbReference type="PANTHER" id="PTHR45982">
    <property type="entry name" value="REGULATOR OF CHROMOSOME CONDENSATION"/>
    <property type="match status" value="1"/>
</dbReference>
<comment type="caution">
    <text evidence="6">The sequence shown here is derived from an EMBL/GenBank/DDBJ whole genome shotgun (WGS) entry which is preliminary data.</text>
</comment>
<dbReference type="PROSITE" id="PS50194">
    <property type="entry name" value="FILAMIN_REPEAT"/>
    <property type="match status" value="1"/>
</dbReference>
<dbReference type="PROSITE" id="PS00022">
    <property type="entry name" value="EGF_1"/>
    <property type="match status" value="2"/>
</dbReference>
<dbReference type="InterPro" id="IPR000742">
    <property type="entry name" value="EGF"/>
</dbReference>
<feature type="domain" description="EGF-like" evidence="5">
    <location>
        <begin position="4272"/>
        <end position="4309"/>
    </location>
</feature>
<feature type="disulfide bond" evidence="1">
    <location>
        <begin position="4299"/>
        <end position="4308"/>
    </location>
</feature>
<proteinExistence type="predicted"/>